<sequence>MFTPASMKLTRNAAIAFAFTLLFGMTGCVSVAPWERGNLAKPQMDIDPHPLQTEMQSHNYSSREAAPSHKSSAGGGGCGCY</sequence>
<dbReference type="EMBL" id="QAOI01000008">
    <property type="protein sequence ID" value="PTQ77481.1"/>
    <property type="molecule type" value="Genomic_DNA"/>
</dbReference>
<feature type="domain" description="DUF4266" evidence="2">
    <location>
        <begin position="31"/>
        <end position="80"/>
    </location>
</feature>
<evidence type="ECO:0000259" key="2">
    <source>
        <dbReference type="Pfam" id="PF14086"/>
    </source>
</evidence>
<reference evidence="5" key="2">
    <citation type="submission" date="2016-10" db="EMBL/GenBank/DDBJ databases">
        <authorList>
            <person name="Varghese N."/>
            <person name="Submissions S."/>
        </authorList>
    </citation>
    <scope>NUCLEOTIDE SEQUENCE [LARGE SCALE GENOMIC DNA]</scope>
    <source>
        <strain evidence="5">Nm76</strain>
    </source>
</reference>
<protein>
    <submittedName>
        <fullName evidence="3">Uncharacterized protein DUF4266</fullName>
    </submittedName>
</protein>
<feature type="region of interest" description="Disordered" evidence="1">
    <location>
        <begin position="41"/>
        <end position="81"/>
    </location>
</feature>
<dbReference type="RefSeq" id="WP_256206262.1">
    <property type="nucleotide sequence ID" value="NZ_FNOE01000022.1"/>
</dbReference>
<dbReference type="EMBL" id="FODO01000021">
    <property type="protein sequence ID" value="SEO83910.1"/>
    <property type="molecule type" value="Genomic_DNA"/>
</dbReference>
<name>A0A1H8SYR6_9PROT</name>
<gene>
    <name evidence="3" type="ORF">C8R26_108129</name>
    <name evidence="4" type="ORF">SAMN05216333_12113</name>
</gene>
<evidence type="ECO:0000256" key="1">
    <source>
        <dbReference type="SAM" id="MobiDB-lite"/>
    </source>
</evidence>
<reference evidence="4" key="1">
    <citation type="submission" date="2016-10" db="EMBL/GenBank/DDBJ databases">
        <authorList>
            <person name="de Groot N.N."/>
        </authorList>
    </citation>
    <scope>NUCLEOTIDE SEQUENCE [LARGE SCALE GENOMIC DNA]</scope>
    <source>
        <strain evidence="4">Nm76</strain>
    </source>
</reference>
<keyword evidence="5" id="KW-1185">Reference proteome</keyword>
<feature type="compositionally biased region" description="Polar residues" evidence="1">
    <location>
        <begin position="53"/>
        <end position="62"/>
    </location>
</feature>
<dbReference type="InterPro" id="IPR025362">
    <property type="entry name" value="DUF4266"/>
</dbReference>
<accession>A0A1H8SYR6</accession>
<evidence type="ECO:0000313" key="3">
    <source>
        <dbReference type="EMBL" id="PTQ77481.1"/>
    </source>
</evidence>
<organism evidence="4 5">
    <name type="scientific">Nitrosomonas oligotropha</name>
    <dbReference type="NCBI Taxonomy" id="42354"/>
    <lineage>
        <taxon>Bacteria</taxon>
        <taxon>Pseudomonadati</taxon>
        <taxon>Pseudomonadota</taxon>
        <taxon>Betaproteobacteria</taxon>
        <taxon>Nitrosomonadales</taxon>
        <taxon>Nitrosomonadaceae</taxon>
        <taxon>Nitrosomonas</taxon>
    </lineage>
</organism>
<evidence type="ECO:0000313" key="6">
    <source>
        <dbReference type="Proteomes" id="UP000244128"/>
    </source>
</evidence>
<evidence type="ECO:0000313" key="4">
    <source>
        <dbReference type="EMBL" id="SEO83910.1"/>
    </source>
</evidence>
<evidence type="ECO:0000313" key="5">
    <source>
        <dbReference type="Proteomes" id="UP000198814"/>
    </source>
</evidence>
<dbReference type="Pfam" id="PF14086">
    <property type="entry name" value="DUF4266"/>
    <property type="match status" value="1"/>
</dbReference>
<dbReference type="Proteomes" id="UP000244128">
    <property type="component" value="Unassembled WGS sequence"/>
</dbReference>
<dbReference type="STRING" id="42354.SAMN05216333_12113"/>
<dbReference type="Proteomes" id="UP000198814">
    <property type="component" value="Unassembled WGS sequence"/>
</dbReference>
<reference evidence="3 6" key="3">
    <citation type="submission" date="2018-04" db="EMBL/GenBank/DDBJ databases">
        <title>Active sludge and wastewater microbial communities from Klosterneuburg, Austria.</title>
        <authorList>
            <person name="Wagner M."/>
        </authorList>
    </citation>
    <scope>NUCLEOTIDE SEQUENCE [LARGE SCALE GENOMIC DNA]</scope>
    <source>
        <strain evidence="3 6">Nm49</strain>
    </source>
</reference>
<dbReference type="AlphaFoldDB" id="A0A1H8SYR6"/>
<proteinExistence type="predicted"/>